<organism evidence="1 2">
    <name type="scientific">Stigmatella aurantiaca (strain DW4/3-1)</name>
    <dbReference type="NCBI Taxonomy" id="378806"/>
    <lineage>
        <taxon>Bacteria</taxon>
        <taxon>Pseudomonadati</taxon>
        <taxon>Myxococcota</taxon>
        <taxon>Myxococcia</taxon>
        <taxon>Myxococcales</taxon>
        <taxon>Cystobacterineae</taxon>
        <taxon>Archangiaceae</taxon>
        <taxon>Stigmatella</taxon>
    </lineage>
</organism>
<dbReference type="Proteomes" id="UP000032702">
    <property type="component" value="Unassembled WGS sequence"/>
</dbReference>
<evidence type="ECO:0000313" key="1">
    <source>
        <dbReference type="EMBL" id="EAU63772.1"/>
    </source>
</evidence>
<dbReference type="EMBL" id="AAMD01000147">
    <property type="protein sequence ID" value="EAU63772.1"/>
    <property type="molecule type" value="Genomic_DNA"/>
</dbReference>
<proteinExistence type="predicted"/>
<gene>
    <name evidence="1" type="ORF">STIAU_2156</name>
</gene>
<evidence type="ECO:0000313" key="2">
    <source>
        <dbReference type="Proteomes" id="UP000032702"/>
    </source>
</evidence>
<name>Q08TF3_STIAD</name>
<sequence>MQTPPDTHPPRGAAILGRLLLASAALPRQPTTEALLTQALLQADAQSFQEREFQQGLAASLARARHPSDPEASQQDMAQWEALFSEPLGQQLFGDPRLSPAQRLANLSFFLVRPTFLLELLSLYTGNLTSMAAHEAQLALQAFEPEQVAPIARFPEALVPRFPELASLARPVDAQALAVLIPHVLRPDQAAHAMHALAEDILQTVQDDTPVKEPRLALANAAAEGLRELEAQCLAETAPQQVAQLLVLAALQHQCFFQNLPAFTEEALARQSLPPGVSDSVALGFLATAMGHLGMALGGPVGSAVAQRLTQSACQTVERLRTGEQLPLGALSGEVLGIPGLGLAPHALGEVAAALTQLYASQLSQLGDDTASLLGPLAPLLFQGEVEGLGTAWTQLLMDPERMGELQDSEASLRAEVLRILLVGGTVGAFAWDTVVPALHAQSQTLLGASLPTDTPPDMLVTLYAASAARAVAVLGNDELIEALSSASVTPAEALAESQGRGAGLFAGGLAPDDPSLTAAMLGALAPAAPTFEPSAEDTPDGSEG</sequence>
<dbReference type="OrthoDB" id="5525835at2"/>
<reference evidence="1 2" key="1">
    <citation type="submission" date="2006-04" db="EMBL/GenBank/DDBJ databases">
        <authorList>
            <person name="Nierman W.C."/>
        </authorList>
    </citation>
    <scope>NUCLEOTIDE SEQUENCE [LARGE SCALE GENOMIC DNA]</scope>
    <source>
        <strain evidence="1 2">DW4/3-1</strain>
    </source>
</reference>
<comment type="caution">
    <text evidence="1">The sequence shown here is derived from an EMBL/GenBank/DDBJ whole genome shotgun (WGS) entry which is preliminary data.</text>
</comment>
<dbReference type="RefSeq" id="WP_002617347.1">
    <property type="nucleotide sequence ID" value="NC_014623.1"/>
</dbReference>
<dbReference type="AlphaFoldDB" id="Q08TF3"/>
<protein>
    <submittedName>
        <fullName evidence="1">Uncharacterized protein</fullName>
    </submittedName>
</protein>
<accession>Q08TF3</accession>